<dbReference type="InterPro" id="IPR045584">
    <property type="entry name" value="Pilin-like"/>
</dbReference>
<evidence type="ECO:0000313" key="1">
    <source>
        <dbReference type="EMBL" id="RCN56402.1"/>
    </source>
</evidence>
<dbReference type="InterPro" id="IPR012902">
    <property type="entry name" value="N_methyl_site"/>
</dbReference>
<dbReference type="RefSeq" id="WP_065970844.1">
    <property type="nucleotide sequence ID" value="NZ_CP080624.1"/>
</dbReference>
<evidence type="ECO:0000313" key="2">
    <source>
        <dbReference type="Proteomes" id="UP000253250"/>
    </source>
</evidence>
<sequence>MGDGHIKHAATAGPHARGVTVLELMVVIAIIAIATAMAVPDLSAWLVNARIREATGHMEQNMQWARSYALKTGQSVYVQTGYYNETGGGTACWWTASLSATGTPLLNNAPNMENPNVTTPGVTQPVLFQTRYPDVSCRYVELYNNGLPAIPPPALGATYDLKFSPDGTIWGSSNGAPYSLTYGAMMFSARTNSAGYVQWLAAYYGAGELRSCATQTGPAAAPPYSCVIS</sequence>
<reference evidence="1 2" key="1">
    <citation type="submission" date="2018-02" db="EMBL/GenBank/DDBJ databases">
        <title>Insights into the biology of acidophilic members of the Acidiferrobacteraceae family derived from comparative genomic analyses.</title>
        <authorList>
            <person name="Issotta F."/>
            <person name="Thyssen C."/>
            <person name="Mena C."/>
            <person name="Moya A."/>
            <person name="Bellenberg S."/>
            <person name="Sproer C."/>
            <person name="Covarrubias P.C."/>
            <person name="Sand W."/>
            <person name="Quatrini R."/>
            <person name="Vera M."/>
        </authorList>
    </citation>
    <scope>NUCLEOTIDE SEQUENCE [LARGE SCALE GENOMIC DNA]</scope>
    <source>
        <strain evidence="2">m-1</strain>
    </source>
</reference>
<protein>
    <submittedName>
        <fullName evidence="1">Prepilin-type N-terminal cleavage/methylation domain-containing protein</fullName>
    </submittedName>
</protein>
<organism evidence="1 2">
    <name type="scientific">Acidiferrobacter thiooxydans</name>
    <dbReference type="NCBI Taxonomy" id="163359"/>
    <lineage>
        <taxon>Bacteria</taxon>
        <taxon>Pseudomonadati</taxon>
        <taxon>Pseudomonadota</taxon>
        <taxon>Gammaproteobacteria</taxon>
        <taxon>Acidiferrobacterales</taxon>
        <taxon>Acidiferrobacteraceae</taxon>
        <taxon>Acidiferrobacter</taxon>
    </lineage>
</organism>
<gene>
    <name evidence="1" type="ORF">C4900_11285</name>
</gene>
<dbReference type="Pfam" id="PF07963">
    <property type="entry name" value="N_methyl"/>
    <property type="match status" value="1"/>
</dbReference>
<dbReference type="OrthoDB" id="5298482at2"/>
<dbReference type="Proteomes" id="UP000253250">
    <property type="component" value="Unassembled WGS sequence"/>
</dbReference>
<dbReference type="NCBIfam" id="TIGR02532">
    <property type="entry name" value="IV_pilin_GFxxxE"/>
    <property type="match status" value="1"/>
</dbReference>
<dbReference type="EMBL" id="PSYR01000002">
    <property type="protein sequence ID" value="RCN56402.1"/>
    <property type="molecule type" value="Genomic_DNA"/>
</dbReference>
<dbReference type="Gene3D" id="3.30.700.10">
    <property type="entry name" value="Glycoprotein, Type 4 Pilin"/>
    <property type="match status" value="1"/>
</dbReference>
<keyword evidence="2" id="KW-1185">Reference proteome</keyword>
<dbReference type="SUPFAM" id="SSF54523">
    <property type="entry name" value="Pili subunits"/>
    <property type="match status" value="1"/>
</dbReference>
<accession>A0A1C2G0Z4</accession>
<dbReference type="AlphaFoldDB" id="A0A1C2G0Z4"/>
<comment type="caution">
    <text evidence="1">The sequence shown here is derived from an EMBL/GenBank/DDBJ whole genome shotgun (WGS) entry which is preliminary data.</text>
</comment>
<proteinExistence type="predicted"/>
<name>A0A1C2G0Z4_9GAMM</name>
<dbReference type="STRING" id="163359.A9R16_13070"/>